<feature type="region of interest" description="Disordered" evidence="1">
    <location>
        <begin position="826"/>
        <end position="870"/>
    </location>
</feature>
<dbReference type="InterPro" id="IPR041371">
    <property type="entry name" value="GH92_N"/>
</dbReference>
<evidence type="ECO:0000256" key="2">
    <source>
        <dbReference type="SAM" id="Phobius"/>
    </source>
</evidence>
<dbReference type="PANTHER" id="PTHR12143">
    <property type="entry name" value="PEPTIDE N-GLYCANASE PNGASE -RELATED"/>
    <property type="match status" value="1"/>
</dbReference>
<dbReference type="SUPFAM" id="SSF48208">
    <property type="entry name" value="Six-hairpin glycosidases"/>
    <property type="match status" value="1"/>
</dbReference>
<feature type="compositionally biased region" description="Basic residues" evidence="1">
    <location>
        <begin position="9"/>
        <end position="22"/>
    </location>
</feature>
<dbReference type="InterPro" id="IPR012939">
    <property type="entry name" value="Glyco_hydro_92"/>
</dbReference>
<dbReference type="GO" id="GO:0030246">
    <property type="term" value="F:carbohydrate binding"/>
    <property type="evidence" value="ECO:0007669"/>
    <property type="project" value="InterPro"/>
</dbReference>
<dbReference type="GO" id="GO:0006516">
    <property type="term" value="P:glycoprotein catabolic process"/>
    <property type="evidence" value="ECO:0007669"/>
    <property type="project" value="TreeGrafter"/>
</dbReference>
<name>A0A1X9LN41_9MICO</name>
<dbReference type="Gene3D" id="2.70.98.10">
    <property type="match status" value="1"/>
</dbReference>
<evidence type="ECO:0000313" key="6">
    <source>
        <dbReference type="EMBL" id="ARJ06614.1"/>
    </source>
</evidence>
<dbReference type="EMBL" id="CP020715">
    <property type="protein sequence ID" value="ARJ06614.1"/>
    <property type="molecule type" value="Genomic_DNA"/>
</dbReference>
<evidence type="ECO:0000313" key="7">
    <source>
        <dbReference type="Proteomes" id="UP000192775"/>
    </source>
</evidence>
<dbReference type="InterPro" id="IPR005887">
    <property type="entry name" value="GH92_a_mannosidase_put"/>
</dbReference>
<feature type="chain" id="PRO_5039035705" description="Alpha-1,2-mannosidase" evidence="3">
    <location>
        <begin position="47"/>
        <end position="910"/>
    </location>
</feature>
<protein>
    <recommendedName>
        <fullName evidence="8">Alpha-1,2-mannosidase</fullName>
    </recommendedName>
</protein>
<keyword evidence="3" id="KW-0732">Signal</keyword>
<sequence length="910" mass="95214">MGQRQERRSRQRGRRVPRRAVTRRTSTTLAAGLTAVGLAVSGIAGAGAASAAPATAPGDIASAAAAGDYASLVNPFVGTEDEGNAYPGATLPFGMVQLSPDNTNTYGSTSYSNEAGQVWGFSHRHVNSAGCPAAGEVLVTPSTASDPITDRQFIPITPGTESAEAGYYTATLDSGVTAELTATERTGVHRYTFPATTTANLSFNVGQTLRDAGASSIAWVDDHTLEGWVDNGGFCGGTDRKERVFFSATFDRPAAVQETWQGGTVQPALSSEVASGSNGAVAVFDTTADQTVEVEVGVSFVDVDGARANRVAELGAEGTPFDDVRAFAHEAWNEQLSVAQVEASADAQRIFYTQLYKSLLSPTIGSDVDGRYRGQDGQIHTADGWTYHQTFSLWDTYRTQAALHALLVPDTAEDIVRSMLQQRVEGGWLPRWSLGSIETNIMAGDPVSAWLAENFAYGTVPADISDELWGYLVENATTAPPEGGLGNGRLSAEYYLANGHIPYYSENDPGLGQQYEEYRHGGSATMEFSVSDAAIGAAATRLGKPEAAEFLQRGRNWQNLWNPAVELSGGFTGIVNAVRPDGSFVPVDENAQVQESGFHEGTQWQYQWMAGQDFSGLQEKMGGTEGFLDRLDYYFDLPALQAQPGVSPEHWAAGGSDYYSSIGYNPGNEPTIMNPWLYSSAGEPWKVNDVLAANLNRFPDTPGGGVGNDDLGTMSSWYVFATLGFEPIVPGSGILAFNAPRVQAATVRVGDSTLTISAPGATESTPSYIRSLSVDGVDHTATWADVDQLADGGSLVFGLTSDAAAAPTLTWGTAVADRLPSVADPASGWVPGVSPGADPGDGGADPGTPGTPGGGAGAAPAAPADGTAGGQLAATGAEPVLPLQLAALALLLGGAAVVARVLLRRRPARR</sequence>
<dbReference type="PANTHER" id="PTHR12143:SF39">
    <property type="entry name" value="SECRETED PROTEIN"/>
    <property type="match status" value="1"/>
</dbReference>
<dbReference type="Pfam" id="PF07971">
    <property type="entry name" value="Glyco_hydro_92"/>
    <property type="match status" value="1"/>
</dbReference>
<dbReference type="Gene3D" id="3.30.2080.10">
    <property type="entry name" value="GH92 mannosidase domain"/>
    <property type="match status" value="1"/>
</dbReference>
<keyword evidence="2" id="KW-0472">Membrane</keyword>
<dbReference type="Gene3D" id="1.20.1610.10">
    <property type="entry name" value="alpha-1,2-mannosidases domains"/>
    <property type="match status" value="1"/>
</dbReference>
<feature type="transmembrane region" description="Helical" evidence="2">
    <location>
        <begin position="881"/>
        <end position="903"/>
    </location>
</feature>
<keyword evidence="2" id="KW-1133">Transmembrane helix</keyword>
<evidence type="ECO:0000256" key="3">
    <source>
        <dbReference type="SAM" id="SignalP"/>
    </source>
</evidence>
<dbReference type="InterPro" id="IPR050883">
    <property type="entry name" value="PNGase"/>
</dbReference>
<evidence type="ECO:0000259" key="4">
    <source>
        <dbReference type="Pfam" id="PF07971"/>
    </source>
</evidence>
<dbReference type="KEGG" id="cphy:B5808_16335"/>
<feature type="signal peptide" evidence="3">
    <location>
        <begin position="1"/>
        <end position="46"/>
    </location>
</feature>
<dbReference type="STRING" id="1619308.B5808_16335"/>
<evidence type="ECO:0000256" key="1">
    <source>
        <dbReference type="SAM" id="MobiDB-lite"/>
    </source>
</evidence>
<feature type="compositionally biased region" description="Low complexity" evidence="1">
    <location>
        <begin position="858"/>
        <end position="870"/>
    </location>
</feature>
<proteinExistence type="predicted"/>
<reference evidence="6 7" key="1">
    <citation type="submission" date="2017-04" db="EMBL/GenBank/DDBJ databases">
        <authorList>
            <person name="Afonso C.L."/>
            <person name="Miller P.J."/>
            <person name="Scott M.A."/>
            <person name="Spackman E."/>
            <person name="Goraichik I."/>
            <person name="Dimitrov K.M."/>
            <person name="Suarez D.L."/>
            <person name="Swayne D.E."/>
        </authorList>
    </citation>
    <scope>NUCLEOTIDE SEQUENCE [LARGE SCALE GENOMIC DNA]</scope>
    <source>
        <strain evidence="7">XA(T)</strain>
    </source>
</reference>
<dbReference type="InterPro" id="IPR014718">
    <property type="entry name" value="GH-type_carb-bd"/>
</dbReference>
<organism evidence="6 7">
    <name type="scientific">Cnuibacter physcomitrellae</name>
    <dbReference type="NCBI Taxonomy" id="1619308"/>
    <lineage>
        <taxon>Bacteria</taxon>
        <taxon>Bacillati</taxon>
        <taxon>Actinomycetota</taxon>
        <taxon>Actinomycetes</taxon>
        <taxon>Micrococcales</taxon>
        <taxon>Microbacteriaceae</taxon>
        <taxon>Cnuibacter</taxon>
    </lineage>
</organism>
<dbReference type="GO" id="GO:0000224">
    <property type="term" value="F:peptide-N4-(N-acetyl-beta-glucosaminyl)asparagine amidase activity"/>
    <property type="evidence" value="ECO:0007669"/>
    <property type="project" value="TreeGrafter"/>
</dbReference>
<keyword evidence="7" id="KW-1185">Reference proteome</keyword>
<dbReference type="AlphaFoldDB" id="A0A1X9LN41"/>
<dbReference type="Pfam" id="PF17678">
    <property type="entry name" value="Glyco_hydro_92N"/>
    <property type="match status" value="1"/>
</dbReference>
<accession>A0A1X9LN41</accession>
<feature type="domain" description="Glycosyl hydrolase family 92 N-terminal" evidence="5">
    <location>
        <begin position="72"/>
        <end position="299"/>
    </location>
</feature>
<dbReference type="InterPro" id="IPR008928">
    <property type="entry name" value="6-hairpin_glycosidase_sf"/>
</dbReference>
<evidence type="ECO:0008006" key="8">
    <source>
        <dbReference type="Google" id="ProtNLM"/>
    </source>
</evidence>
<dbReference type="NCBIfam" id="TIGR01180">
    <property type="entry name" value="aman2_put"/>
    <property type="match status" value="1"/>
</dbReference>
<feature type="compositionally biased region" description="Gly residues" evidence="1">
    <location>
        <begin position="839"/>
        <end position="857"/>
    </location>
</feature>
<dbReference type="Gene3D" id="1.20.1050.60">
    <property type="entry name" value="alpha-1,2-mannosidase"/>
    <property type="match status" value="1"/>
</dbReference>
<gene>
    <name evidence="6" type="ORF">B5808_16335</name>
</gene>
<feature type="region of interest" description="Disordered" evidence="1">
    <location>
        <begin position="1"/>
        <end position="24"/>
    </location>
</feature>
<keyword evidence="2" id="KW-0812">Transmembrane</keyword>
<evidence type="ECO:0000259" key="5">
    <source>
        <dbReference type="Pfam" id="PF17678"/>
    </source>
</evidence>
<dbReference type="Proteomes" id="UP000192775">
    <property type="component" value="Chromosome"/>
</dbReference>
<dbReference type="GO" id="GO:0005829">
    <property type="term" value="C:cytosol"/>
    <property type="evidence" value="ECO:0007669"/>
    <property type="project" value="TreeGrafter"/>
</dbReference>
<feature type="domain" description="Glycosyl hydrolase family 92" evidence="4">
    <location>
        <begin position="306"/>
        <end position="800"/>
    </location>
</feature>
<dbReference type="GO" id="GO:0005975">
    <property type="term" value="P:carbohydrate metabolic process"/>
    <property type="evidence" value="ECO:0007669"/>
    <property type="project" value="InterPro"/>
</dbReference>